<dbReference type="GO" id="GO:0061630">
    <property type="term" value="F:ubiquitin protein ligase activity"/>
    <property type="evidence" value="ECO:0007669"/>
    <property type="project" value="UniProtKB-UniRule"/>
</dbReference>
<comment type="function">
    <text evidence="17">E3 RING-finger protein, member of the UBC2/RAD6 epistasis group. Associates to the E2 ubiquitin conjugating enzyme UBC2/RAD6 to form the UBC2-RAD18 ubiquitin ligase complex involved in postreplicative repair (PRR) of damaged DNA.</text>
</comment>
<keyword evidence="9 17" id="KW-0227">DNA damage</keyword>
<feature type="region of interest" description="Disordered" evidence="18">
    <location>
        <begin position="192"/>
        <end position="223"/>
    </location>
</feature>
<organism evidence="21 22">
    <name type="scientific">Cryoendolithus antarcticus</name>
    <dbReference type="NCBI Taxonomy" id="1507870"/>
    <lineage>
        <taxon>Eukaryota</taxon>
        <taxon>Fungi</taxon>
        <taxon>Dikarya</taxon>
        <taxon>Ascomycota</taxon>
        <taxon>Pezizomycotina</taxon>
        <taxon>Dothideomycetes</taxon>
        <taxon>Dothideomycetidae</taxon>
        <taxon>Cladosporiales</taxon>
        <taxon>Cladosporiaceae</taxon>
        <taxon>Cryoendolithus</taxon>
    </lineage>
</organism>
<dbReference type="Gene3D" id="3.30.40.10">
    <property type="entry name" value="Zinc/RING finger domain, C3HC4 (zinc finger)"/>
    <property type="match status" value="1"/>
</dbReference>
<dbReference type="InterPro" id="IPR001841">
    <property type="entry name" value="Znf_RING"/>
</dbReference>
<dbReference type="EMBL" id="NAJO01000018">
    <property type="protein sequence ID" value="OQO05630.1"/>
    <property type="molecule type" value="Genomic_DNA"/>
</dbReference>
<dbReference type="PROSITE" id="PS50089">
    <property type="entry name" value="ZF_RING_2"/>
    <property type="match status" value="1"/>
</dbReference>
<reference evidence="22" key="1">
    <citation type="submission" date="2017-03" db="EMBL/GenBank/DDBJ databases">
        <title>Genomes of endolithic fungi from Antarctica.</title>
        <authorList>
            <person name="Coleine C."/>
            <person name="Masonjones S."/>
            <person name="Stajich J.E."/>
        </authorList>
    </citation>
    <scope>NUCLEOTIDE SEQUENCE [LARGE SCALE GENOMIC DNA]</scope>
    <source>
        <strain evidence="22">CCFEE 5527</strain>
    </source>
</reference>
<dbReference type="AlphaFoldDB" id="A0A1V8T2R5"/>
<dbReference type="FunFam" id="3.30.40.10:FF:000172">
    <property type="entry name" value="E3 ubiquitin-protein ligase RAD18"/>
    <property type="match status" value="1"/>
</dbReference>
<name>A0A1V8T2R5_9PEZI</name>
<dbReference type="OrthoDB" id="9049620at2759"/>
<keyword evidence="11 17" id="KW-0833">Ubl conjugation pathway</keyword>
<dbReference type="PROSITE" id="PS00518">
    <property type="entry name" value="ZF_RING_1"/>
    <property type="match status" value="1"/>
</dbReference>
<dbReference type="EC" id="2.3.2.27" evidence="5 17"/>
<evidence type="ECO:0000256" key="4">
    <source>
        <dbReference type="ARBA" id="ARBA00009506"/>
    </source>
</evidence>
<evidence type="ECO:0000256" key="11">
    <source>
        <dbReference type="ARBA" id="ARBA00022786"/>
    </source>
</evidence>
<protein>
    <recommendedName>
        <fullName evidence="6 17">Postreplication repair E3 ubiquitin-protein ligase RAD18</fullName>
        <ecNumber evidence="5 17">2.3.2.27</ecNumber>
    </recommendedName>
    <alternativeName>
        <fullName evidence="17">RING-type E3 ubiquitin transferase RAD18</fullName>
    </alternativeName>
</protein>
<feature type="domain" description="SAP" evidence="20">
    <location>
        <begin position="229"/>
        <end position="263"/>
    </location>
</feature>
<feature type="region of interest" description="Disordered" evidence="18">
    <location>
        <begin position="99"/>
        <end position="172"/>
    </location>
</feature>
<dbReference type="GO" id="GO:0008270">
    <property type="term" value="F:zinc ion binding"/>
    <property type="evidence" value="ECO:0007669"/>
    <property type="project" value="UniProtKB-KW"/>
</dbReference>
<dbReference type="UniPathway" id="UPA00143"/>
<keyword evidence="10 16" id="KW-0863">Zinc-finger</keyword>
<evidence type="ECO:0000256" key="1">
    <source>
        <dbReference type="ARBA" id="ARBA00000900"/>
    </source>
</evidence>
<dbReference type="STRING" id="1507870.A0A1V8T2R5"/>
<dbReference type="SMART" id="SM00184">
    <property type="entry name" value="RING"/>
    <property type="match status" value="1"/>
</dbReference>
<dbReference type="InterPro" id="IPR003034">
    <property type="entry name" value="SAP_dom"/>
</dbReference>
<feature type="compositionally biased region" description="Polar residues" evidence="18">
    <location>
        <begin position="359"/>
        <end position="384"/>
    </location>
</feature>
<evidence type="ECO:0000256" key="3">
    <source>
        <dbReference type="ARBA" id="ARBA00004906"/>
    </source>
</evidence>
<proteinExistence type="inferred from homology"/>
<evidence type="ECO:0000256" key="16">
    <source>
        <dbReference type="PROSITE-ProRule" id="PRU00175"/>
    </source>
</evidence>
<accession>A0A1V8T2R5</accession>
<dbReference type="GO" id="GO:0005634">
    <property type="term" value="C:nucleus"/>
    <property type="evidence" value="ECO:0007669"/>
    <property type="project" value="UniProtKB-SubCell"/>
</dbReference>
<feature type="compositionally biased region" description="Polar residues" evidence="18">
    <location>
        <begin position="451"/>
        <end position="460"/>
    </location>
</feature>
<comment type="similarity">
    <text evidence="4 17">Belongs to the RAD18 family.</text>
</comment>
<keyword evidence="22" id="KW-1185">Reference proteome</keyword>
<dbReference type="Pfam" id="PF13923">
    <property type="entry name" value="zf-C3HC4_2"/>
    <property type="match status" value="1"/>
</dbReference>
<evidence type="ECO:0000256" key="9">
    <source>
        <dbReference type="ARBA" id="ARBA00022763"/>
    </source>
</evidence>
<comment type="subcellular location">
    <subcellularLocation>
        <location evidence="2 17">Nucleus</location>
    </subcellularLocation>
</comment>
<evidence type="ECO:0000313" key="22">
    <source>
        <dbReference type="Proteomes" id="UP000192596"/>
    </source>
</evidence>
<dbReference type="PROSITE" id="PS50800">
    <property type="entry name" value="SAP"/>
    <property type="match status" value="1"/>
</dbReference>
<evidence type="ECO:0000256" key="15">
    <source>
        <dbReference type="ARBA" id="ARBA00023242"/>
    </source>
</evidence>
<dbReference type="InterPro" id="IPR017907">
    <property type="entry name" value="Znf_RING_CS"/>
</dbReference>
<keyword evidence="8 17" id="KW-0479">Metal-binding</keyword>
<evidence type="ECO:0000256" key="6">
    <source>
        <dbReference type="ARBA" id="ARBA00015551"/>
    </source>
</evidence>
<dbReference type="GO" id="GO:0006281">
    <property type="term" value="P:DNA repair"/>
    <property type="evidence" value="ECO:0007669"/>
    <property type="project" value="UniProtKB-KW"/>
</dbReference>
<evidence type="ECO:0000256" key="10">
    <source>
        <dbReference type="ARBA" id="ARBA00022771"/>
    </source>
</evidence>
<feature type="compositionally biased region" description="Low complexity" evidence="18">
    <location>
        <begin position="207"/>
        <end position="218"/>
    </location>
</feature>
<dbReference type="SUPFAM" id="SSF57850">
    <property type="entry name" value="RING/U-box"/>
    <property type="match status" value="1"/>
</dbReference>
<sequence>MDAIPDSTDWLNTPLSAVAEVENALHCQICKEFYDTPMITSCHHTFCSKCIRTSLSADGRCPACRASDQASKLRNNWAVQEVVATFITARPAALKVAREERGLASGTRRGKRKRAVLDSNDIAEAAEEGRTTRRKSRRLAASQTSQPDAITVDDSDEDETFAPEEPPDDGLVECPLGCGKRMKIDAVEPHLDRCEDEQQEERKAKLRPPTRSAPRTAPKAQERISEPNYSMLNDLAMRKKLKDAGLSNTGVKQLMIRRYTEWVNLWNANCDSSDPRSRRELMRDLETWERTQGGKAHAPTLSSSVMRKDFDGAGWANSNKDDFSRLIADARKKRASPASGAATPEPSSGPSVVAIDGPASTNAVDSAQTSSQPAEHINGNQAYATNPPHQPQSERSLEQTSNNTAVFVQSPPRAVEERSPSAQDDPSQDVDAAQTTRSDVSAEHQLACAPQLSSQSSPSGNKPAMFAISAELKMQHCGETAMEIG</sequence>
<evidence type="ECO:0000256" key="5">
    <source>
        <dbReference type="ARBA" id="ARBA00012483"/>
    </source>
</evidence>
<keyword evidence="13 17" id="KW-0238">DNA-binding</keyword>
<dbReference type="SMART" id="SM00513">
    <property type="entry name" value="SAP"/>
    <property type="match status" value="1"/>
</dbReference>
<dbReference type="InterPro" id="IPR013083">
    <property type="entry name" value="Znf_RING/FYVE/PHD"/>
</dbReference>
<evidence type="ECO:0000256" key="12">
    <source>
        <dbReference type="ARBA" id="ARBA00022833"/>
    </source>
</evidence>
<evidence type="ECO:0000256" key="7">
    <source>
        <dbReference type="ARBA" id="ARBA00022679"/>
    </source>
</evidence>
<dbReference type="Proteomes" id="UP000192596">
    <property type="component" value="Unassembled WGS sequence"/>
</dbReference>
<feature type="domain" description="RING-type" evidence="19">
    <location>
        <begin position="27"/>
        <end position="65"/>
    </location>
</feature>
<keyword evidence="14 17" id="KW-0234">DNA repair</keyword>
<dbReference type="PANTHER" id="PTHR14134">
    <property type="entry name" value="E3 UBIQUITIN-PROTEIN LIGASE RAD18"/>
    <property type="match status" value="1"/>
</dbReference>
<evidence type="ECO:0000256" key="13">
    <source>
        <dbReference type="ARBA" id="ARBA00023125"/>
    </source>
</evidence>
<dbReference type="InterPro" id="IPR004580">
    <property type="entry name" value="Rad18_fungi"/>
</dbReference>
<keyword evidence="15 17" id="KW-0539">Nucleus</keyword>
<evidence type="ECO:0000256" key="17">
    <source>
        <dbReference type="RuleBase" id="RU368093"/>
    </source>
</evidence>
<dbReference type="InParanoid" id="A0A1V8T2R5"/>
<keyword evidence="7 17" id="KW-0808">Transferase</keyword>
<evidence type="ECO:0000256" key="14">
    <source>
        <dbReference type="ARBA" id="ARBA00023204"/>
    </source>
</evidence>
<dbReference type="NCBIfam" id="TIGR00599">
    <property type="entry name" value="rad18"/>
    <property type="match status" value="1"/>
</dbReference>
<feature type="compositionally biased region" description="Polar residues" evidence="18">
    <location>
        <begin position="391"/>
        <end position="407"/>
    </location>
</feature>
<comment type="catalytic activity">
    <reaction evidence="1 17">
        <text>S-ubiquitinyl-[E2 ubiquitin-conjugating enzyme]-L-cysteine + [acceptor protein]-L-lysine = [E2 ubiquitin-conjugating enzyme]-L-cysteine + N(6)-ubiquitinyl-[acceptor protein]-L-lysine.</text>
        <dbReference type="EC" id="2.3.2.27"/>
    </reaction>
</comment>
<gene>
    <name evidence="21" type="ORF">B0A48_09722</name>
</gene>
<dbReference type="GO" id="GO:0003697">
    <property type="term" value="F:single-stranded DNA binding"/>
    <property type="evidence" value="ECO:0007669"/>
    <property type="project" value="UniProtKB-UniRule"/>
</dbReference>
<feature type="compositionally biased region" description="Acidic residues" evidence="18">
    <location>
        <begin position="151"/>
        <end position="171"/>
    </location>
</feature>
<dbReference type="FunCoup" id="A0A1V8T2R5">
    <property type="interactions" value="559"/>
</dbReference>
<keyword evidence="12 17" id="KW-0862">Zinc</keyword>
<dbReference type="InterPro" id="IPR039577">
    <property type="entry name" value="Rad18"/>
</dbReference>
<evidence type="ECO:0000313" key="21">
    <source>
        <dbReference type="EMBL" id="OQO05630.1"/>
    </source>
</evidence>
<dbReference type="GO" id="GO:0097505">
    <property type="term" value="C:Rad6-Rad18 complex"/>
    <property type="evidence" value="ECO:0007669"/>
    <property type="project" value="TreeGrafter"/>
</dbReference>
<evidence type="ECO:0000256" key="8">
    <source>
        <dbReference type="ARBA" id="ARBA00022723"/>
    </source>
</evidence>
<comment type="subunit">
    <text evidence="17">Interacts with E2 UBC2, forming a complex with ubiquitin ligase activity.</text>
</comment>
<dbReference type="GO" id="GO:0006513">
    <property type="term" value="P:protein monoubiquitination"/>
    <property type="evidence" value="ECO:0007669"/>
    <property type="project" value="InterPro"/>
</dbReference>
<evidence type="ECO:0000259" key="19">
    <source>
        <dbReference type="PROSITE" id="PS50089"/>
    </source>
</evidence>
<dbReference type="GO" id="GO:0006301">
    <property type="term" value="P:DNA damage tolerance"/>
    <property type="evidence" value="ECO:0007669"/>
    <property type="project" value="InterPro"/>
</dbReference>
<comment type="caution">
    <text evidence="21">The sequence shown here is derived from an EMBL/GenBank/DDBJ whole genome shotgun (WGS) entry which is preliminary data.</text>
</comment>
<evidence type="ECO:0000259" key="20">
    <source>
        <dbReference type="PROSITE" id="PS50800"/>
    </source>
</evidence>
<dbReference type="PANTHER" id="PTHR14134:SF2">
    <property type="entry name" value="E3 UBIQUITIN-PROTEIN LIGASE RAD18"/>
    <property type="match status" value="1"/>
</dbReference>
<evidence type="ECO:0000256" key="18">
    <source>
        <dbReference type="SAM" id="MobiDB-lite"/>
    </source>
</evidence>
<feature type="region of interest" description="Disordered" evidence="18">
    <location>
        <begin position="334"/>
        <end position="463"/>
    </location>
</feature>
<comment type="pathway">
    <text evidence="3 17">Protein modification; protein ubiquitination.</text>
</comment>
<evidence type="ECO:0000256" key="2">
    <source>
        <dbReference type="ARBA" id="ARBA00004123"/>
    </source>
</evidence>